<feature type="region of interest" description="Disordered" evidence="1">
    <location>
        <begin position="1"/>
        <end position="46"/>
    </location>
</feature>
<protein>
    <recommendedName>
        <fullName evidence="3">CAAX prenyl protease 2/Lysostaphin resistance protein A-like domain-containing protein</fullName>
    </recommendedName>
</protein>
<proteinExistence type="predicted"/>
<feature type="transmembrane region" description="Helical" evidence="2">
    <location>
        <begin position="276"/>
        <end position="296"/>
    </location>
</feature>
<name>A0ABP8CQS5_9ACTN</name>
<evidence type="ECO:0000256" key="2">
    <source>
        <dbReference type="SAM" id="Phobius"/>
    </source>
</evidence>
<organism evidence="4 5">
    <name type="scientific">Actinomadura meridiana</name>
    <dbReference type="NCBI Taxonomy" id="559626"/>
    <lineage>
        <taxon>Bacteria</taxon>
        <taxon>Bacillati</taxon>
        <taxon>Actinomycetota</taxon>
        <taxon>Actinomycetes</taxon>
        <taxon>Streptosporangiales</taxon>
        <taxon>Thermomonosporaceae</taxon>
        <taxon>Actinomadura</taxon>
    </lineage>
</organism>
<evidence type="ECO:0000256" key="1">
    <source>
        <dbReference type="SAM" id="MobiDB-lite"/>
    </source>
</evidence>
<evidence type="ECO:0000313" key="5">
    <source>
        <dbReference type="Proteomes" id="UP001501710"/>
    </source>
</evidence>
<accession>A0ABP8CQS5</accession>
<evidence type="ECO:0000313" key="4">
    <source>
        <dbReference type="EMBL" id="GAA4242322.1"/>
    </source>
</evidence>
<feature type="transmembrane region" description="Helical" evidence="2">
    <location>
        <begin position="98"/>
        <end position="119"/>
    </location>
</feature>
<keyword evidence="5" id="KW-1185">Reference proteome</keyword>
<comment type="caution">
    <text evidence="4">The sequence shown here is derived from an EMBL/GenBank/DDBJ whole genome shotgun (WGS) entry which is preliminary data.</text>
</comment>
<feature type="transmembrane region" description="Helical" evidence="2">
    <location>
        <begin position="140"/>
        <end position="163"/>
    </location>
</feature>
<feature type="transmembrane region" description="Helical" evidence="2">
    <location>
        <begin position="183"/>
        <end position="201"/>
    </location>
</feature>
<keyword evidence="2" id="KW-0812">Transmembrane</keyword>
<dbReference type="Pfam" id="PF02517">
    <property type="entry name" value="Rce1-like"/>
    <property type="match status" value="1"/>
</dbReference>
<feature type="transmembrane region" description="Helical" evidence="2">
    <location>
        <begin position="213"/>
        <end position="232"/>
    </location>
</feature>
<dbReference type="Proteomes" id="UP001501710">
    <property type="component" value="Unassembled WGS sequence"/>
</dbReference>
<keyword evidence="2" id="KW-0472">Membrane</keyword>
<sequence>MKRRHRPHTDQLRTSGVVADKAAAPPPIPAVEPAHTRRRAPASRQTCRTVTAPEWSLRHAVAAPFVALVAMAVTAVVTLIVLAAAGAVPDKDDQDGQLVVNAACVAVGGLIAAWTLSVWRHRRARPRLTDFALVPSPRSPGVVIGWTLGAGATLMLVMAAYALLVPARQDTAVVVRDAHGAQLAVLVVLVVVLAPVNEEVLCRGVIYAGLRSWRGPWCAAPVTALLFAVPHADWKLMPVLLAAGGALAVVRERTGSLAPAIALHSGLNSAAICTRAPLLTAALTALMLTVCAVIAFRPRPATKDLPVPPGTALSDHLDSRSSPLV</sequence>
<dbReference type="PANTHER" id="PTHR39430">
    <property type="entry name" value="MEMBRANE-ASSOCIATED PROTEASE-RELATED"/>
    <property type="match status" value="1"/>
</dbReference>
<dbReference type="InterPro" id="IPR003675">
    <property type="entry name" value="Rce1/LyrA-like_dom"/>
</dbReference>
<dbReference type="PANTHER" id="PTHR39430:SF1">
    <property type="entry name" value="PROTEASE"/>
    <property type="match status" value="1"/>
</dbReference>
<keyword evidence="2" id="KW-1133">Transmembrane helix</keyword>
<dbReference type="EMBL" id="BAABAS010000031">
    <property type="protein sequence ID" value="GAA4242322.1"/>
    <property type="molecule type" value="Genomic_DNA"/>
</dbReference>
<feature type="transmembrane region" description="Helical" evidence="2">
    <location>
        <begin position="65"/>
        <end position="86"/>
    </location>
</feature>
<gene>
    <name evidence="4" type="ORF">GCM10022254_74910</name>
</gene>
<feature type="domain" description="CAAX prenyl protease 2/Lysostaphin resistance protein A-like" evidence="3">
    <location>
        <begin position="182"/>
        <end position="269"/>
    </location>
</feature>
<evidence type="ECO:0000259" key="3">
    <source>
        <dbReference type="Pfam" id="PF02517"/>
    </source>
</evidence>
<reference evidence="5" key="1">
    <citation type="journal article" date="2019" name="Int. J. Syst. Evol. Microbiol.">
        <title>The Global Catalogue of Microorganisms (GCM) 10K type strain sequencing project: providing services to taxonomists for standard genome sequencing and annotation.</title>
        <authorList>
            <consortium name="The Broad Institute Genomics Platform"/>
            <consortium name="The Broad Institute Genome Sequencing Center for Infectious Disease"/>
            <person name="Wu L."/>
            <person name="Ma J."/>
        </authorList>
    </citation>
    <scope>NUCLEOTIDE SEQUENCE [LARGE SCALE GENOMIC DNA]</scope>
    <source>
        <strain evidence="5">JCM 17440</strain>
    </source>
</reference>